<protein>
    <submittedName>
        <fullName evidence="2">DUF368 domain-containing protein</fullName>
    </submittedName>
</protein>
<sequence>MGTADAVPGVSGGTIALIAGVYERLIGAITAITPQRFLTGVRSLIPVGEGFSIDRARRLLMTVDAGFLIALGTGVATAVVLVTRAVHFANANAPVVLYGVFFGLIAASAVVLLRSLPPESGREIAMGLVGVVIAAVLSGRSTPLSGDGLLVVFVAGAVSVSAMILPGVSGSLLLVILGQYERMVETLKSVMDGLASAVLDGASLPFDQIVVASVFILGGLTGLATISRVIQWALLRARRATLFFLIGLVVGALRAPIAELLGREAVSVSTTSVTAFLGSALVGAIVVLVLDHTAVDLDLAEV</sequence>
<name>A0A2R4X4B9_9EURY</name>
<feature type="transmembrane region" description="Helical" evidence="1">
    <location>
        <begin position="149"/>
        <end position="177"/>
    </location>
</feature>
<dbReference type="EMBL" id="CP028858">
    <property type="protein sequence ID" value="AWB28654.1"/>
    <property type="molecule type" value="Genomic_DNA"/>
</dbReference>
<evidence type="ECO:0000256" key="1">
    <source>
        <dbReference type="SAM" id="Phobius"/>
    </source>
</evidence>
<dbReference type="Proteomes" id="UP000244727">
    <property type="component" value="Chromosome"/>
</dbReference>
<dbReference type="AlphaFoldDB" id="A0A2R4X4B9"/>
<feature type="transmembrane region" description="Helical" evidence="1">
    <location>
        <begin position="212"/>
        <end position="230"/>
    </location>
</feature>
<reference evidence="2 3" key="1">
    <citation type="submission" date="2018-04" db="EMBL/GenBank/DDBJ databases">
        <title>Halococcoides cellulosivorans gen. nov., sp. nov., an extremely halophilic cellulose-utilizing haloarchaeon from hypersaline lakes.</title>
        <authorList>
            <person name="Sorokin D.Y."/>
            <person name="Toshchakov S.V."/>
            <person name="Samarov N.I."/>
            <person name="Korzhenkov A."/>
            <person name="Kublanov I.V."/>
        </authorList>
    </citation>
    <scope>NUCLEOTIDE SEQUENCE [LARGE SCALE GENOMIC DNA]</scope>
    <source>
        <strain evidence="2 3">HArcel1</strain>
    </source>
</reference>
<feature type="transmembrane region" description="Helical" evidence="1">
    <location>
        <begin position="273"/>
        <end position="290"/>
    </location>
</feature>
<feature type="transmembrane region" description="Helical" evidence="1">
    <location>
        <begin position="125"/>
        <end position="143"/>
    </location>
</feature>
<dbReference type="InterPro" id="IPR007163">
    <property type="entry name" value="VCA0040-like"/>
</dbReference>
<keyword evidence="3" id="KW-1185">Reference proteome</keyword>
<organism evidence="2 3">
    <name type="scientific">Halococcoides cellulosivorans</name>
    <dbReference type="NCBI Taxonomy" id="1679096"/>
    <lineage>
        <taxon>Archaea</taxon>
        <taxon>Methanobacteriati</taxon>
        <taxon>Methanobacteriota</taxon>
        <taxon>Stenosarchaea group</taxon>
        <taxon>Halobacteria</taxon>
        <taxon>Halobacteriales</taxon>
        <taxon>Haloarculaceae</taxon>
        <taxon>Halococcoides</taxon>
    </lineage>
</organism>
<dbReference type="Pfam" id="PF04018">
    <property type="entry name" value="VCA0040-like"/>
    <property type="match status" value="1"/>
</dbReference>
<feature type="transmembrane region" description="Helical" evidence="1">
    <location>
        <begin position="95"/>
        <end position="113"/>
    </location>
</feature>
<keyword evidence="1" id="KW-0812">Transmembrane</keyword>
<keyword evidence="1" id="KW-0472">Membrane</keyword>
<dbReference type="PANTHER" id="PTHR37308">
    <property type="entry name" value="INTEGRAL MEMBRANE PROTEIN"/>
    <property type="match status" value="1"/>
</dbReference>
<dbReference type="PANTHER" id="PTHR37308:SF1">
    <property type="entry name" value="POLYPRENYL-PHOSPHATE TRANSPORTER"/>
    <property type="match status" value="1"/>
</dbReference>
<gene>
    <name evidence="2" type="ORF">HARCEL1_05915</name>
</gene>
<dbReference type="KEGG" id="harc:HARCEL1_05915"/>
<feature type="transmembrane region" description="Helical" evidence="1">
    <location>
        <begin position="65"/>
        <end position="89"/>
    </location>
</feature>
<evidence type="ECO:0000313" key="3">
    <source>
        <dbReference type="Proteomes" id="UP000244727"/>
    </source>
</evidence>
<feature type="transmembrane region" description="Helical" evidence="1">
    <location>
        <begin position="242"/>
        <end position="261"/>
    </location>
</feature>
<keyword evidence="1" id="KW-1133">Transmembrane helix</keyword>
<evidence type="ECO:0000313" key="2">
    <source>
        <dbReference type="EMBL" id="AWB28654.1"/>
    </source>
</evidence>
<accession>A0A2R4X4B9</accession>
<proteinExistence type="predicted"/>